<sequence length="599" mass="70865">MIISDQQKKAISHKNGPALVLAVPGSGKTTVLLNRIIYLNNTQSVEYKQILNLTFSKTQATDMKTRFDSMTSNNKAVFSTIHAFAFNVIKLFSKKYKINLKLIEGNNIFNKYKLLKRIFYENYKSPPSNDDLDYFFANYSLMKNNMLNIDNFNSNHFINIAIKYEDYKKKNNLFDFDDMLTYAYNILKNNDDILRIIKRNYKYFQLDEGQDASLIQFKILELIAYPENNIYILADDDQSIYSFRGANPEYLLKINSIFKDIKYYYLNKNYRSTKDIVMLSDYIIKNNKERYLKTVESHNDEKTPIQIIKVKNIETQNIFISNKIFKLNNKENLAILFRNNISAYAIAFDLIKNKIQFNKRLNFNNNSLNIVLQDLNNIIDFALDNSNLELFKSIYYKLNLYLKKDYIYGLNIGFNKSILDTILDDSYIKEYQKELVENLKFVLDKVVNLNLYNSIKLIFEELGYIEYISKHFENIPIKYIQEIILYFAKDYNTINELLKAFKNIESTLKNKNFNTSNIFISTIHQSKGLEYDNVLLIDLVDGEFPIYSDKASNLEEERRLFYVGITRAKKQLYLVFPKYRYNTKVKPSKFFNEIKKINK</sequence>
<accession>A0AC61MQ92</accession>
<evidence type="ECO:0000313" key="1">
    <source>
        <dbReference type="EMBL" id="QQK07776.1"/>
    </source>
</evidence>
<keyword evidence="2" id="KW-1185">Reference proteome</keyword>
<keyword evidence="1" id="KW-0067">ATP-binding</keyword>
<proteinExistence type="predicted"/>
<name>A0AC61MQ92_9FIRM</name>
<organism evidence="1 2">
    <name type="scientific">Miniphocaeibacter halophilus</name>
    <dbReference type="NCBI Taxonomy" id="2931922"/>
    <lineage>
        <taxon>Bacteria</taxon>
        <taxon>Bacillati</taxon>
        <taxon>Bacillota</taxon>
        <taxon>Tissierellia</taxon>
        <taxon>Tissierellales</taxon>
        <taxon>Peptoniphilaceae</taxon>
        <taxon>Miniphocaeibacter</taxon>
    </lineage>
</organism>
<keyword evidence="1" id="KW-0347">Helicase</keyword>
<protein>
    <submittedName>
        <fullName evidence="1">ATP-dependent helicase</fullName>
    </submittedName>
</protein>
<dbReference type="EMBL" id="CP066744">
    <property type="protein sequence ID" value="QQK07776.1"/>
    <property type="molecule type" value="Genomic_DNA"/>
</dbReference>
<gene>
    <name evidence="1" type="ORF">JFY71_10905</name>
</gene>
<keyword evidence="1" id="KW-0378">Hydrolase</keyword>
<reference evidence="1 2" key="1">
    <citation type="journal article" date="2022" name="Int. J. Syst. Evol. Microbiol.">
        <title>Miniphocaeibacter halophilus sp. nov., an ammonium-tolerant acetate-producing bacterium isolated from a biogas system.</title>
        <authorList>
            <person name="Schnurer A."/>
            <person name="Singh A."/>
            <person name="Bi S."/>
            <person name="Qiao W."/>
            <person name="Westerholm M."/>
        </authorList>
    </citation>
    <scope>NUCLEOTIDE SEQUENCE [LARGE SCALE GENOMIC DNA]</scope>
    <source>
        <strain evidence="1 2">AMB_01</strain>
    </source>
</reference>
<keyword evidence="1" id="KW-0547">Nucleotide-binding</keyword>
<dbReference type="Proteomes" id="UP000595814">
    <property type="component" value="Chromosome"/>
</dbReference>
<evidence type="ECO:0000313" key="2">
    <source>
        <dbReference type="Proteomes" id="UP000595814"/>
    </source>
</evidence>